<organism evidence="2 3">
    <name type="scientific">Nephila pilipes</name>
    <name type="common">Giant wood spider</name>
    <name type="synonym">Nephila maculata</name>
    <dbReference type="NCBI Taxonomy" id="299642"/>
    <lineage>
        <taxon>Eukaryota</taxon>
        <taxon>Metazoa</taxon>
        <taxon>Ecdysozoa</taxon>
        <taxon>Arthropoda</taxon>
        <taxon>Chelicerata</taxon>
        <taxon>Arachnida</taxon>
        <taxon>Araneae</taxon>
        <taxon>Araneomorphae</taxon>
        <taxon>Entelegynae</taxon>
        <taxon>Araneoidea</taxon>
        <taxon>Nephilidae</taxon>
        <taxon>Nephila</taxon>
    </lineage>
</organism>
<feature type="compositionally biased region" description="Basic and acidic residues" evidence="1">
    <location>
        <begin position="1"/>
        <end position="10"/>
    </location>
</feature>
<accession>A0A8X6PC72</accession>
<protein>
    <submittedName>
        <fullName evidence="2">Uncharacterized protein</fullName>
    </submittedName>
</protein>
<name>A0A8X6PC72_NEPPI</name>
<sequence length="21" mass="2372">KRKIAVDTVEKQGSVSKKIKE</sequence>
<evidence type="ECO:0000256" key="1">
    <source>
        <dbReference type="SAM" id="MobiDB-lite"/>
    </source>
</evidence>
<dbReference type="AlphaFoldDB" id="A0A8X6PC72"/>
<comment type="caution">
    <text evidence="2">The sequence shown here is derived from an EMBL/GenBank/DDBJ whole genome shotgun (WGS) entry which is preliminary data.</text>
</comment>
<proteinExistence type="predicted"/>
<keyword evidence="3" id="KW-1185">Reference proteome</keyword>
<evidence type="ECO:0000313" key="3">
    <source>
        <dbReference type="Proteomes" id="UP000887013"/>
    </source>
</evidence>
<reference evidence="2" key="1">
    <citation type="submission" date="2020-08" db="EMBL/GenBank/DDBJ databases">
        <title>Multicomponent nature underlies the extraordinary mechanical properties of spider dragline silk.</title>
        <authorList>
            <person name="Kono N."/>
            <person name="Nakamura H."/>
            <person name="Mori M."/>
            <person name="Yoshida Y."/>
            <person name="Ohtoshi R."/>
            <person name="Malay A.D."/>
            <person name="Moran D.A.P."/>
            <person name="Tomita M."/>
            <person name="Numata K."/>
            <person name="Arakawa K."/>
        </authorList>
    </citation>
    <scope>NUCLEOTIDE SEQUENCE</scope>
</reference>
<dbReference type="Proteomes" id="UP000887013">
    <property type="component" value="Unassembled WGS sequence"/>
</dbReference>
<feature type="non-terminal residue" evidence="2">
    <location>
        <position position="1"/>
    </location>
</feature>
<dbReference type="EMBL" id="BMAW01113802">
    <property type="protein sequence ID" value="GFT58847.1"/>
    <property type="molecule type" value="Genomic_DNA"/>
</dbReference>
<gene>
    <name evidence="2" type="ORF">NPIL_217741</name>
</gene>
<feature type="region of interest" description="Disordered" evidence="1">
    <location>
        <begin position="1"/>
        <end position="21"/>
    </location>
</feature>
<evidence type="ECO:0000313" key="2">
    <source>
        <dbReference type="EMBL" id="GFT58847.1"/>
    </source>
</evidence>